<dbReference type="GO" id="GO:0031625">
    <property type="term" value="F:ubiquitin protein ligase binding"/>
    <property type="evidence" value="ECO:0007669"/>
    <property type="project" value="TreeGrafter"/>
</dbReference>
<evidence type="ECO:0000259" key="4">
    <source>
        <dbReference type="PROSITE" id="PS51698"/>
    </source>
</evidence>
<accession>A0A9P0GGH6</accession>
<dbReference type="PANTHER" id="PTHR13492:SF2">
    <property type="entry name" value="RING FINGER PROTEIN 37"/>
    <property type="match status" value="1"/>
</dbReference>
<dbReference type="PANTHER" id="PTHR13492">
    <property type="entry name" value="RING FINGER PROTEIN 37"/>
    <property type="match status" value="1"/>
</dbReference>
<keyword evidence="1" id="KW-0479">Metal-binding</keyword>
<dbReference type="PROSITE" id="PS00518">
    <property type="entry name" value="ZF_RING_1"/>
    <property type="match status" value="1"/>
</dbReference>
<dbReference type="Pfam" id="PF04564">
    <property type="entry name" value="U-box"/>
    <property type="match status" value="1"/>
</dbReference>
<dbReference type="InterPro" id="IPR013083">
    <property type="entry name" value="Znf_RING/FYVE/PHD"/>
</dbReference>
<dbReference type="InterPro" id="IPR039847">
    <property type="entry name" value="Ubox5"/>
</dbReference>
<dbReference type="EMBL" id="OV651821">
    <property type="protein sequence ID" value="CAH1115055.1"/>
    <property type="molecule type" value="Genomic_DNA"/>
</dbReference>
<keyword evidence="2" id="KW-0863">Zinc-finger</keyword>
<dbReference type="GO" id="GO:0008270">
    <property type="term" value="F:zinc ion binding"/>
    <property type="evidence" value="ECO:0007669"/>
    <property type="project" value="UniProtKB-KW"/>
</dbReference>
<keyword evidence="3" id="KW-0862">Zinc</keyword>
<evidence type="ECO:0000256" key="3">
    <source>
        <dbReference type="ARBA" id="ARBA00022833"/>
    </source>
</evidence>
<dbReference type="SMART" id="SM00504">
    <property type="entry name" value="Ubox"/>
    <property type="match status" value="1"/>
</dbReference>
<dbReference type="GO" id="GO:0000209">
    <property type="term" value="P:protein polyubiquitination"/>
    <property type="evidence" value="ECO:0007669"/>
    <property type="project" value="TreeGrafter"/>
</dbReference>
<gene>
    <name evidence="5" type="ORF">PSYICH_LOCUS15613</name>
</gene>
<feature type="domain" description="U-box" evidence="4">
    <location>
        <begin position="200"/>
        <end position="280"/>
    </location>
</feature>
<dbReference type="OrthoDB" id="20295at2759"/>
<dbReference type="Proteomes" id="UP001153636">
    <property type="component" value="Chromosome 9"/>
</dbReference>
<dbReference type="InterPro" id="IPR045696">
    <property type="entry name" value="Ubox5_N"/>
</dbReference>
<evidence type="ECO:0000256" key="1">
    <source>
        <dbReference type="ARBA" id="ARBA00022723"/>
    </source>
</evidence>
<dbReference type="CDD" id="cd16660">
    <property type="entry name" value="RING-Ubox_RNF37"/>
    <property type="match status" value="1"/>
</dbReference>
<dbReference type="GO" id="GO:0005634">
    <property type="term" value="C:nucleus"/>
    <property type="evidence" value="ECO:0007669"/>
    <property type="project" value="TreeGrafter"/>
</dbReference>
<dbReference type="PROSITE" id="PS51698">
    <property type="entry name" value="U_BOX"/>
    <property type="match status" value="1"/>
</dbReference>
<sequence length="390" mass="44314">MINFLDSKFIPKVNCKTPSTESYEVDNLISSKYTDKIRGFISYPSFKPPVEVEFEFICPVNMHYIILNTTVGNQRCNGIELFAKTNDLSYTSIGKCIFDNPGVVFCNSRKYSKSKLPPNFNNEFHLSFFKSNTFKYFLNATGIKILIFRTNKSVPCILSAETWGIPSKFCSQKTIDTINKLANKSILPQISSDVNTEEFRIPEDFRDELTCEIMTLPMTLPSGKTVDQTTLEKHLQSEKSFGRKPCDPFTGIKFTTTLKPVVNAALKSRIDMFIFQNSHREELRNVKRTLGGNASIFPESSGQKRTLDSDNSDLEQAIANAKRSKHFVNFTTDESAKSKCLSCNEISIFLYKLPCDHFYCRSCLLKVCETLKCLSCGKSFVKNDVQKCNF</sequence>
<name>A0A9P0GGH6_9CUCU</name>
<keyword evidence="6" id="KW-1185">Reference proteome</keyword>
<dbReference type="InterPro" id="IPR017907">
    <property type="entry name" value="Znf_RING_CS"/>
</dbReference>
<dbReference type="Gene3D" id="3.30.40.10">
    <property type="entry name" value="Zinc/RING finger domain, C3HC4 (zinc finger)"/>
    <property type="match status" value="2"/>
</dbReference>
<dbReference type="GO" id="GO:0034450">
    <property type="term" value="F:ubiquitin-ubiquitin ligase activity"/>
    <property type="evidence" value="ECO:0007669"/>
    <property type="project" value="TreeGrafter"/>
</dbReference>
<evidence type="ECO:0000313" key="5">
    <source>
        <dbReference type="EMBL" id="CAH1115055.1"/>
    </source>
</evidence>
<evidence type="ECO:0000313" key="6">
    <source>
        <dbReference type="Proteomes" id="UP001153636"/>
    </source>
</evidence>
<evidence type="ECO:0000256" key="2">
    <source>
        <dbReference type="ARBA" id="ARBA00022771"/>
    </source>
</evidence>
<dbReference type="AlphaFoldDB" id="A0A9P0GGH6"/>
<protein>
    <recommendedName>
        <fullName evidence="4">U-box domain-containing protein</fullName>
    </recommendedName>
</protein>
<proteinExistence type="predicted"/>
<reference evidence="5" key="1">
    <citation type="submission" date="2022-01" db="EMBL/GenBank/DDBJ databases">
        <authorList>
            <person name="King R."/>
        </authorList>
    </citation>
    <scope>NUCLEOTIDE SEQUENCE</scope>
</reference>
<organism evidence="5 6">
    <name type="scientific">Psylliodes chrysocephalus</name>
    <dbReference type="NCBI Taxonomy" id="3402493"/>
    <lineage>
        <taxon>Eukaryota</taxon>
        <taxon>Metazoa</taxon>
        <taxon>Ecdysozoa</taxon>
        <taxon>Arthropoda</taxon>
        <taxon>Hexapoda</taxon>
        <taxon>Insecta</taxon>
        <taxon>Pterygota</taxon>
        <taxon>Neoptera</taxon>
        <taxon>Endopterygota</taxon>
        <taxon>Coleoptera</taxon>
        <taxon>Polyphaga</taxon>
        <taxon>Cucujiformia</taxon>
        <taxon>Chrysomeloidea</taxon>
        <taxon>Chrysomelidae</taxon>
        <taxon>Galerucinae</taxon>
        <taxon>Alticini</taxon>
        <taxon>Psylliodes</taxon>
    </lineage>
</organism>
<dbReference type="InterPro" id="IPR003613">
    <property type="entry name" value="Ubox_domain"/>
</dbReference>
<dbReference type="InterPro" id="IPR039925">
    <property type="entry name" value="RNF37_RING-Ubox"/>
</dbReference>
<dbReference type="Pfam" id="PF19318">
    <property type="entry name" value="DUF5918"/>
    <property type="match status" value="1"/>
</dbReference>
<dbReference type="SUPFAM" id="SSF57850">
    <property type="entry name" value="RING/U-box"/>
    <property type="match status" value="2"/>
</dbReference>